<sequence length="68" mass="7842">MEEHGTIEVFAEQLHDPAHVLDRRLRSDDLPRLLGVIRPISFPDRVKPLDLLAMQQPLIIAKTQHRVV</sequence>
<name>A0A165Y5G5_9AGAM</name>
<organism evidence="1 2">
    <name type="scientific">Athelia psychrophila</name>
    <dbReference type="NCBI Taxonomy" id="1759441"/>
    <lineage>
        <taxon>Eukaryota</taxon>
        <taxon>Fungi</taxon>
        <taxon>Dikarya</taxon>
        <taxon>Basidiomycota</taxon>
        <taxon>Agaricomycotina</taxon>
        <taxon>Agaricomycetes</taxon>
        <taxon>Agaricomycetidae</taxon>
        <taxon>Atheliales</taxon>
        <taxon>Atheliaceae</taxon>
        <taxon>Athelia</taxon>
    </lineage>
</organism>
<keyword evidence="2" id="KW-1185">Reference proteome</keyword>
<evidence type="ECO:0000313" key="1">
    <source>
        <dbReference type="EMBL" id="KZP09228.1"/>
    </source>
</evidence>
<dbReference type="Proteomes" id="UP000076532">
    <property type="component" value="Unassembled WGS sequence"/>
</dbReference>
<protein>
    <submittedName>
        <fullName evidence="1">Uncharacterized protein</fullName>
    </submittedName>
</protein>
<dbReference type="AlphaFoldDB" id="A0A165Y5G5"/>
<dbReference type="EMBL" id="KV417705">
    <property type="protein sequence ID" value="KZP09228.1"/>
    <property type="molecule type" value="Genomic_DNA"/>
</dbReference>
<gene>
    <name evidence="1" type="ORF">FIBSPDRAFT_873837</name>
</gene>
<accession>A0A165Y5G5</accession>
<reference evidence="1 2" key="1">
    <citation type="journal article" date="2016" name="Mol. Biol. Evol.">
        <title>Comparative Genomics of Early-Diverging Mushroom-Forming Fungi Provides Insights into the Origins of Lignocellulose Decay Capabilities.</title>
        <authorList>
            <person name="Nagy L.G."/>
            <person name="Riley R."/>
            <person name="Tritt A."/>
            <person name="Adam C."/>
            <person name="Daum C."/>
            <person name="Floudas D."/>
            <person name="Sun H."/>
            <person name="Yadav J.S."/>
            <person name="Pangilinan J."/>
            <person name="Larsson K.H."/>
            <person name="Matsuura K."/>
            <person name="Barry K."/>
            <person name="Labutti K."/>
            <person name="Kuo R."/>
            <person name="Ohm R.A."/>
            <person name="Bhattacharya S.S."/>
            <person name="Shirouzu T."/>
            <person name="Yoshinaga Y."/>
            <person name="Martin F.M."/>
            <person name="Grigoriev I.V."/>
            <person name="Hibbett D.S."/>
        </authorList>
    </citation>
    <scope>NUCLEOTIDE SEQUENCE [LARGE SCALE GENOMIC DNA]</scope>
    <source>
        <strain evidence="1 2">CBS 109695</strain>
    </source>
</reference>
<evidence type="ECO:0000313" key="2">
    <source>
        <dbReference type="Proteomes" id="UP000076532"/>
    </source>
</evidence>
<proteinExistence type="predicted"/>